<feature type="chain" id="PRO_5024416277" evidence="1">
    <location>
        <begin position="19"/>
        <end position="62"/>
    </location>
</feature>
<reference evidence="2" key="1">
    <citation type="submission" date="2019-11" db="UniProtKB">
        <authorList>
            <consortium name="WormBaseParasite"/>
        </authorList>
    </citation>
    <scope>IDENTIFICATION</scope>
</reference>
<feature type="signal peptide" evidence="1">
    <location>
        <begin position="1"/>
        <end position="18"/>
    </location>
</feature>
<name>A0A5K3FAJ9_MESCO</name>
<sequence>RTTSISLGQLCLLRGVNGYALSACELEGILLRWTDLSVKASATSHSYRLHLPFLLNFKQHLR</sequence>
<dbReference type="WBParaSite" id="MCU_006806-RA">
    <property type="protein sequence ID" value="MCU_006806-RA"/>
    <property type="gene ID" value="MCU_006806"/>
</dbReference>
<keyword evidence="1" id="KW-0732">Signal</keyword>
<protein>
    <submittedName>
        <fullName evidence="2">Ovule protein</fullName>
    </submittedName>
</protein>
<evidence type="ECO:0000313" key="2">
    <source>
        <dbReference type="WBParaSite" id="MCU_006806-RA"/>
    </source>
</evidence>
<dbReference type="AlphaFoldDB" id="A0A5K3FAJ9"/>
<organism evidence="2">
    <name type="scientific">Mesocestoides corti</name>
    <name type="common">Flatworm</name>
    <dbReference type="NCBI Taxonomy" id="53468"/>
    <lineage>
        <taxon>Eukaryota</taxon>
        <taxon>Metazoa</taxon>
        <taxon>Spiralia</taxon>
        <taxon>Lophotrochozoa</taxon>
        <taxon>Platyhelminthes</taxon>
        <taxon>Cestoda</taxon>
        <taxon>Eucestoda</taxon>
        <taxon>Cyclophyllidea</taxon>
        <taxon>Mesocestoididae</taxon>
        <taxon>Mesocestoides</taxon>
    </lineage>
</organism>
<evidence type="ECO:0000256" key="1">
    <source>
        <dbReference type="SAM" id="SignalP"/>
    </source>
</evidence>
<accession>A0A5K3FAJ9</accession>
<proteinExistence type="predicted"/>